<keyword evidence="3" id="KW-1185">Reference proteome</keyword>
<dbReference type="InterPro" id="IPR021315">
    <property type="entry name" value="Gap/Sap"/>
</dbReference>
<feature type="transmembrane region" description="Helical" evidence="1">
    <location>
        <begin position="82"/>
        <end position="100"/>
    </location>
</feature>
<evidence type="ECO:0008006" key="4">
    <source>
        <dbReference type="Google" id="ProtNLM"/>
    </source>
</evidence>
<dbReference type="AlphaFoldDB" id="A0A1X0DH78"/>
<organism evidence="2 3">
    <name type="scientific">Mycobacterium heidelbergense</name>
    <dbReference type="NCBI Taxonomy" id="53376"/>
    <lineage>
        <taxon>Bacteria</taxon>
        <taxon>Bacillati</taxon>
        <taxon>Actinomycetota</taxon>
        <taxon>Actinomycetes</taxon>
        <taxon>Mycobacteriales</taxon>
        <taxon>Mycobacteriaceae</taxon>
        <taxon>Mycobacterium</taxon>
        <taxon>Mycobacterium simiae complex</taxon>
    </lineage>
</organism>
<feature type="transmembrane region" description="Helical" evidence="1">
    <location>
        <begin position="201"/>
        <end position="223"/>
    </location>
</feature>
<gene>
    <name evidence="2" type="ORF">BST25_16415</name>
</gene>
<name>A0A1X0DH78_MYCHE</name>
<accession>A0A1X0DH78</accession>
<reference evidence="2 3" key="1">
    <citation type="submission" date="2017-02" db="EMBL/GenBank/DDBJ databases">
        <title>The new phylogeny of genus Mycobacterium.</title>
        <authorList>
            <person name="Tortoli E."/>
            <person name="Trovato A."/>
            <person name="Cirillo D.M."/>
        </authorList>
    </citation>
    <scope>NUCLEOTIDE SEQUENCE [LARGE SCALE GENOMIC DNA]</scope>
    <source>
        <strain evidence="2 3">DSM 44471</strain>
    </source>
</reference>
<evidence type="ECO:0000256" key="1">
    <source>
        <dbReference type="SAM" id="Phobius"/>
    </source>
</evidence>
<comment type="caution">
    <text evidence="2">The sequence shown here is derived from an EMBL/GenBank/DDBJ whole genome shotgun (WGS) entry which is preliminary data.</text>
</comment>
<dbReference type="STRING" id="53376.BST25_16415"/>
<keyword evidence="1" id="KW-0472">Membrane</keyword>
<sequence>MLVRPLLLPLAGLAFLDSLKLLNVGIVLAVIYNGRLTRRSPVPGSLSFIAGVFAITAVFGILAVLGLNVLAGVVDVRITPAIRYRGGLLVGAALIGLACLPSTARTSAPGWALAATRQRAWLLGFVGAAVGLAQAPTAVPYLTGLAMLSALNPRPPIWPLIVLGYCAVALSPPTLILALSTRRTVRANRIQRWLVRVLTRCGPATLRIVLFVVGVGLVVDALAHHGALW</sequence>
<dbReference type="Pfam" id="PF11139">
    <property type="entry name" value="SfLAP"/>
    <property type="match status" value="1"/>
</dbReference>
<feature type="transmembrane region" description="Helical" evidence="1">
    <location>
        <begin position="44"/>
        <end position="70"/>
    </location>
</feature>
<keyword evidence="1" id="KW-0812">Transmembrane</keyword>
<feature type="transmembrane region" description="Helical" evidence="1">
    <location>
        <begin position="120"/>
        <end position="137"/>
    </location>
</feature>
<dbReference type="RefSeq" id="WP_083075235.1">
    <property type="nucleotide sequence ID" value="NZ_JACKSW010000073.1"/>
</dbReference>
<evidence type="ECO:0000313" key="2">
    <source>
        <dbReference type="EMBL" id="ORA71746.1"/>
    </source>
</evidence>
<dbReference type="EMBL" id="MVHR01000024">
    <property type="protein sequence ID" value="ORA71746.1"/>
    <property type="molecule type" value="Genomic_DNA"/>
</dbReference>
<feature type="transmembrane region" description="Helical" evidence="1">
    <location>
        <begin position="6"/>
        <end position="32"/>
    </location>
</feature>
<proteinExistence type="predicted"/>
<evidence type="ECO:0000313" key="3">
    <source>
        <dbReference type="Proteomes" id="UP000192566"/>
    </source>
</evidence>
<dbReference type="Proteomes" id="UP000192566">
    <property type="component" value="Unassembled WGS sequence"/>
</dbReference>
<feature type="transmembrane region" description="Helical" evidence="1">
    <location>
        <begin position="157"/>
        <end position="180"/>
    </location>
</feature>
<keyword evidence="1" id="KW-1133">Transmembrane helix</keyword>
<protein>
    <recommendedName>
        <fullName evidence="4">GAP family protein</fullName>
    </recommendedName>
</protein>